<dbReference type="Proteomes" id="UP000193240">
    <property type="component" value="Unassembled WGS sequence"/>
</dbReference>
<dbReference type="InParanoid" id="A0A1Y2LLB2"/>
<name>A0A1Y2LLB2_EPING</name>
<evidence type="ECO:0000256" key="1">
    <source>
        <dbReference type="SAM" id="MobiDB-lite"/>
    </source>
</evidence>
<proteinExistence type="predicted"/>
<evidence type="ECO:0000313" key="3">
    <source>
        <dbReference type="Proteomes" id="UP000193240"/>
    </source>
</evidence>
<sequence>MARSWSSITQHIKPQLPAAVSSHEMHNLSLVPSKHTHSPNGKTPPSAHVNRTHPHRVPPHPLPDQFYSLPFPLILSRRLALILASTSSHTQKLPHTTPYKRDKRIMGHRRHQSSLIPHLLLTKPGLVKEQVGARREKCDGIQPNNTPNSFVEETREPRWDYGFIRALDFCLITVDLGRCCVAHETAT</sequence>
<dbReference type="AlphaFoldDB" id="A0A1Y2LLB2"/>
<dbReference type="EMBL" id="KZ107858">
    <property type="protein sequence ID" value="OSS44322.1"/>
    <property type="molecule type" value="Genomic_DNA"/>
</dbReference>
<keyword evidence="3" id="KW-1185">Reference proteome</keyword>
<organism evidence="2 3">
    <name type="scientific">Epicoccum nigrum</name>
    <name type="common">Soil fungus</name>
    <name type="synonym">Epicoccum purpurascens</name>
    <dbReference type="NCBI Taxonomy" id="105696"/>
    <lineage>
        <taxon>Eukaryota</taxon>
        <taxon>Fungi</taxon>
        <taxon>Dikarya</taxon>
        <taxon>Ascomycota</taxon>
        <taxon>Pezizomycotina</taxon>
        <taxon>Dothideomycetes</taxon>
        <taxon>Pleosporomycetidae</taxon>
        <taxon>Pleosporales</taxon>
        <taxon>Pleosporineae</taxon>
        <taxon>Didymellaceae</taxon>
        <taxon>Epicoccum</taxon>
    </lineage>
</organism>
<gene>
    <name evidence="2" type="ORF">B5807_11013</name>
</gene>
<evidence type="ECO:0000313" key="2">
    <source>
        <dbReference type="EMBL" id="OSS44322.1"/>
    </source>
</evidence>
<reference evidence="2 3" key="1">
    <citation type="journal article" date="2017" name="Genome Announc.">
        <title>Genome sequence of the saprophytic ascomycete Epicoccum nigrum ICMP 19927 strain isolated from New Zealand.</title>
        <authorList>
            <person name="Fokin M."/>
            <person name="Fleetwood D."/>
            <person name="Weir B.S."/>
            <person name="Villas-Boas S.G."/>
        </authorList>
    </citation>
    <scope>NUCLEOTIDE SEQUENCE [LARGE SCALE GENOMIC DNA]</scope>
    <source>
        <strain evidence="2 3">ICMP 19927</strain>
    </source>
</reference>
<protein>
    <submittedName>
        <fullName evidence="2">Uncharacterized protein</fullName>
    </submittedName>
</protein>
<feature type="region of interest" description="Disordered" evidence="1">
    <location>
        <begin position="31"/>
        <end position="61"/>
    </location>
</feature>
<accession>A0A1Y2LLB2</accession>